<protein>
    <submittedName>
        <fullName evidence="1">Uncharacterized protein</fullName>
    </submittedName>
</protein>
<name>A0A9W7L3S0_9STRA</name>
<dbReference type="EMBL" id="BRXZ01008464">
    <property type="protein sequence ID" value="GMI26703.1"/>
    <property type="molecule type" value="Genomic_DNA"/>
</dbReference>
<evidence type="ECO:0000313" key="2">
    <source>
        <dbReference type="Proteomes" id="UP001165082"/>
    </source>
</evidence>
<keyword evidence="2" id="KW-1185">Reference proteome</keyword>
<organism evidence="1 2">
    <name type="scientific">Triparma retinervis</name>
    <dbReference type="NCBI Taxonomy" id="2557542"/>
    <lineage>
        <taxon>Eukaryota</taxon>
        <taxon>Sar</taxon>
        <taxon>Stramenopiles</taxon>
        <taxon>Ochrophyta</taxon>
        <taxon>Bolidophyceae</taxon>
        <taxon>Parmales</taxon>
        <taxon>Triparmaceae</taxon>
        <taxon>Triparma</taxon>
    </lineage>
</organism>
<evidence type="ECO:0000313" key="1">
    <source>
        <dbReference type="EMBL" id="GMI26703.1"/>
    </source>
</evidence>
<dbReference type="Proteomes" id="UP001165082">
    <property type="component" value="Unassembled WGS sequence"/>
</dbReference>
<dbReference type="AlphaFoldDB" id="A0A9W7L3S0"/>
<proteinExistence type="predicted"/>
<sequence>MNSVLSGSIHTLPPHGSNVPLPAVLLLYTQDGPPTQITRLGCASVPQVGWGGISFSPSPTVPTGPSYDSYNTPSMAFYLTPIPGARPQEITVISPISGTMTYEWRGKERGWEGKEDKHNLEGLLVRDCMRVFGGVLGM</sequence>
<reference evidence="1" key="1">
    <citation type="submission" date="2022-07" db="EMBL/GenBank/DDBJ databases">
        <title>Genome analysis of Parmales, a sister group of diatoms, reveals the evolutionary specialization of diatoms from phago-mixotrophs to photoautotrophs.</title>
        <authorList>
            <person name="Ban H."/>
            <person name="Sato S."/>
            <person name="Yoshikawa S."/>
            <person name="Kazumasa Y."/>
            <person name="Nakamura Y."/>
            <person name="Ichinomiya M."/>
            <person name="Saitoh K."/>
            <person name="Sato N."/>
            <person name="Blanc-Mathieu R."/>
            <person name="Endo H."/>
            <person name="Kuwata A."/>
            <person name="Ogata H."/>
        </authorList>
    </citation>
    <scope>NUCLEOTIDE SEQUENCE</scope>
</reference>
<dbReference type="OrthoDB" id="10447423at2759"/>
<accession>A0A9W7L3S0</accession>
<gene>
    <name evidence="1" type="ORF">TrRE_jg6894</name>
</gene>
<comment type="caution">
    <text evidence="1">The sequence shown here is derived from an EMBL/GenBank/DDBJ whole genome shotgun (WGS) entry which is preliminary data.</text>
</comment>